<accession>A0A8I1W4Z8</accession>
<sequence>MTEHALSPAATLPLIGLYGGTFDPLHRGHLEPVQALARTLQLSQVRLMPNNVPPHRPQPIASAAQRAEMVRLACAANPLFVPDLRELQRSTPSYTIETLEEVRREIGPHQPLAFIIGQDSLLTLPSWFRWQELTDYAHLLVCARPGYARMPDEAAFQRWLHPRLSTDCNVLHHQPAGTVFLAETPEYPISATAIRQRLQNGQPCDDWLTCEVATYITQHGLYSSR</sequence>
<dbReference type="AlphaFoldDB" id="A0A8I1W4Z8"/>
<dbReference type="NCBIfam" id="NF000839">
    <property type="entry name" value="PRK00071.1-1"/>
    <property type="match status" value="1"/>
</dbReference>
<dbReference type="GO" id="GO:0004515">
    <property type="term" value="F:nicotinate-nucleotide adenylyltransferase activity"/>
    <property type="evidence" value="ECO:0007669"/>
    <property type="project" value="UniProtKB-UniRule"/>
</dbReference>
<evidence type="ECO:0000313" key="14">
    <source>
        <dbReference type="Proteomes" id="UP000664658"/>
    </source>
</evidence>
<protein>
    <recommendedName>
        <fullName evidence="11">Probable nicotinate-nucleotide adenylyltransferase</fullName>
        <ecNumber evidence="11">2.7.7.18</ecNumber>
    </recommendedName>
    <alternativeName>
        <fullName evidence="11">Deamido-NAD(+) diphosphorylase</fullName>
    </alternativeName>
    <alternativeName>
        <fullName evidence="11">Deamido-NAD(+) pyrophosphorylase</fullName>
    </alternativeName>
    <alternativeName>
        <fullName evidence="11">Nicotinate mononucleotide adenylyltransferase</fullName>
        <shortName evidence="11">NaMN adenylyltransferase</shortName>
    </alternativeName>
</protein>
<evidence type="ECO:0000256" key="1">
    <source>
        <dbReference type="ARBA" id="ARBA00002324"/>
    </source>
</evidence>
<evidence type="ECO:0000256" key="2">
    <source>
        <dbReference type="ARBA" id="ARBA00005019"/>
    </source>
</evidence>
<keyword evidence="7 11" id="KW-0547">Nucleotide-binding</keyword>
<dbReference type="EMBL" id="JAFNAA010000002">
    <property type="protein sequence ID" value="MBO1107176.1"/>
    <property type="molecule type" value="Genomic_DNA"/>
</dbReference>
<dbReference type="FunFam" id="3.40.50.620:FF:000039">
    <property type="entry name" value="Probable nicotinate-nucleotide adenylyltransferase"/>
    <property type="match status" value="1"/>
</dbReference>
<proteinExistence type="inferred from homology"/>
<evidence type="ECO:0000256" key="5">
    <source>
        <dbReference type="ARBA" id="ARBA00022679"/>
    </source>
</evidence>
<keyword evidence="4 11" id="KW-0662">Pyridine nucleotide biosynthesis</keyword>
<keyword evidence="8 11" id="KW-0067">ATP-binding</keyword>
<gene>
    <name evidence="11 13" type="primary">nadD</name>
    <name evidence="13" type="ORF">J2R62_02915</name>
</gene>
<dbReference type="PANTHER" id="PTHR39321:SF3">
    <property type="entry name" value="PHOSPHOPANTETHEINE ADENYLYLTRANSFERASE"/>
    <property type="match status" value="1"/>
</dbReference>
<keyword evidence="5 11" id="KW-0808">Transferase</keyword>
<keyword evidence="9 11" id="KW-0520">NAD</keyword>
<evidence type="ECO:0000256" key="11">
    <source>
        <dbReference type="HAMAP-Rule" id="MF_00244"/>
    </source>
</evidence>
<dbReference type="NCBIfam" id="TIGR00125">
    <property type="entry name" value="cyt_tran_rel"/>
    <property type="match status" value="1"/>
</dbReference>
<keyword evidence="6 11" id="KW-0548">Nucleotidyltransferase</keyword>
<evidence type="ECO:0000256" key="10">
    <source>
        <dbReference type="ARBA" id="ARBA00048721"/>
    </source>
</evidence>
<name>A0A8I1W4Z8_PLESH</name>
<evidence type="ECO:0000256" key="4">
    <source>
        <dbReference type="ARBA" id="ARBA00022642"/>
    </source>
</evidence>
<feature type="domain" description="Cytidyltransferase-like" evidence="12">
    <location>
        <begin position="17"/>
        <end position="197"/>
    </location>
</feature>
<dbReference type="CDD" id="cd02165">
    <property type="entry name" value="NMNAT"/>
    <property type="match status" value="1"/>
</dbReference>
<dbReference type="UniPathway" id="UPA00253">
    <property type="reaction ID" value="UER00332"/>
</dbReference>
<evidence type="ECO:0000256" key="8">
    <source>
        <dbReference type="ARBA" id="ARBA00022840"/>
    </source>
</evidence>
<reference evidence="13" key="1">
    <citation type="submission" date="2021-03" db="EMBL/GenBank/DDBJ databases">
        <title>Plesiomonas shigelloides zfcc0051, isolated from zebrafish feces.</title>
        <authorList>
            <person name="Vanderhoek Z."/>
            <person name="Gaulke C."/>
        </authorList>
    </citation>
    <scope>NUCLEOTIDE SEQUENCE</scope>
    <source>
        <strain evidence="13">Zfcc0051</strain>
    </source>
</reference>
<dbReference type="Pfam" id="PF01467">
    <property type="entry name" value="CTP_transf_like"/>
    <property type="match status" value="1"/>
</dbReference>
<evidence type="ECO:0000256" key="7">
    <source>
        <dbReference type="ARBA" id="ARBA00022741"/>
    </source>
</evidence>
<comment type="caution">
    <text evidence="13">The sequence shown here is derived from an EMBL/GenBank/DDBJ whole genome shotgun (WGS) entry which is preliminary data.</text>
</comment>
<organism evidence="13 14">
    <name type="scientific">Plesiomonas shigelloides</name>
    <name type="common">Aeromonas shigelloides</name>
    <dbReference type="NCBI Taxonomy" id="703"/>
    <lineage>
        <taxon>Bacteria</taxon>
        <taxon>Pseudomonadati</taxon>
        <taxon>Pseudomonadota</taxon>
        <taxon>Gammaproteobacteria</taxon>
        <taxon>Enterobacterales</taxon>
        <taxon>Enterobacteriaceae</taxon>
        <taxon>Plesiomonas</taxon>
    </lineage>
</organism>
<dbReference type="InterPro" id="IPR005248">
    <property type="entry name" value="NadD/NMNAT"/>
</dbReference>
<evidence type="ECO:0000313" key="13">
    <source>
        <dbReference type="EMBL" id="MBO1107176.1"/>
    </source>
</evidence>
<evidence type="ECO:0000256" key="6">
    <source>
        <dbReference type="ARBA" id="ARBA00022695"/>
    </source>
</evidence>
<evidence type="ECO:0000259" key="12">
    <source>
        <dbReference type="Pfam" id="PF01467"/>
    </source>
</evidence>
<dbReference type="NCBIfam" id="TIGR00482">
    <property type="entry name" value="nicotinate (nicotinamide) nucleotide adenylyltransferase"/>
    <property type="match status" value="1"/>
</dbReference>
<dbReference type="HAMAP" id="MF_00244">
    <property type="entry name" value="NaMN_adenylyltr"/>
    <property type="match status" value="1"/>
</dbReference>
<dbReference type="Gene3D" id="3.40.50.620">
    <property type="entry name" value="HUPs"/>
    <property type="match status" value="1"/>
</dbReference>
<comment type="pathway">
    <text evidence="2 11">Cofactor biosynthesis; NAD(+) biosynthesis; deamido-NAD(+) from nicotinate D-ribonucleotide: step 1/1.</text>
</comment>
<dbReference type="EC" id="2.7.7.18" evidence="11"/>
<evidence type="ECO:0000256" key="3">
    <source>
        <dbReference type="ARBA" id="ARBA00009014"/>
    </source>
</evidence>
<dbReference type="InterPro" id="IPR004821">
    <property type="entry name" value="Cyt_trans-like"/>
</dbReference>
<dbReference type="GO" id="GO:0005524">
    <property type="term" value="F:ATP binding"/>
    <property type="evidence" value="ECO:0007669"/>
    <property type="project" value="UniProtKB-KW"/>
</dbReference>
<comment type="catalytic activity">
    <reaction evidence="10 11">
        <text>nicotinate beta-D-ribonucleotide + ATP + H(+) = deamido-NAD(+) + diphosphate</text>
        <dbReference type="Rhea" id="RHEA:22860"/>
        <dbReference type="ChEBI" id="CHEBI:15378"/>
        <dbReference type="ChEBI" id="CHEBI:30616"/>
        <dbReference type="ChEBI" id="CHEBI:33019"/>
        <dbReference type="ChEBI" id="CHEBI:57502"/>
        <dbReference type="ChEBI" id="CHEBI:58437"/>
        <dbReference type="EC" id="2.7.7.18"/>
    </reaction>
</comment>
<comment type="function">
    <text evidence="1 11">Catalyzes the reversible adenylation of nicotinate mononucleotide (NaMN) to nicotinic acid adenine dinucleotide (NaAD).</text>
</comment>
<comment type="similarity">
    <text evidence="3 11">Belongs to the NadD family.</text>
</comment>
<dbReference type="SUPFAM" id="SSF52374">
    <property type="entry name" value="Nucleotidylyl transferase"/>
    <property type="match status" value="1"/>
</dbReference>
<dbReference type="RefSeq" id="WP_207541589.1">
    <property type="nucleotide sequence ID" value="NZ_JAFNAA010000002.1"/>
</dbReference>
<dbReference type="PANTHER" id="PTHR39321">
    <property type="entry name" value="NICOTINATE-NUCLEOTIDE ADENYLYLTRANSFERASE-RELATED"/>
    <property type="match status" value="1"/>
</dbReference>
<evidence type="ECO:0000256" key="9">
    <source>
        <dbReference type="ARBA" id="ARBA00023027"/>
    </source>
</evidence>
<dbReference type="InterPro" id="IPR014729">
    <property type="entry name" value="Rossmann-like_a/b/a_fold"/>
</dbReference>
<dbReference type="GO" id="GO:0009435">
    <property type="term" value="P:NAD+ biosynthetic process"/>
    <property type="evidence" value="ECO:0007669"/>
    <property type="project" value="UniProtKB-UniRule"/>
</dbReference>
<dbReference type="Proteomes" id="UP000664658">
    <property type="component" value="Unassembled WGS sequence"/>
</dbReference>